<evidence type="ECO:0000256" key="6">
    <source>
        <dbReference type="RuleBase" id="RU003815"/>
    </source>
</evidence>
<dbReference type="KEGG" id="dal:Dalk_2691"/>
<dbReference type="HAMAP" id="MF_00532_B">
    <property type="entry name" value="Ribosomal_uS9_B"/>
    <property type="match status" value="1"/>
</dbReference>
<feature type="region of interest" description="Disordered" evidence="7">
    <location>
        <begin position="112"/>
        <end position="131"/>
    </location>
</feature>
<dbReference type="InterPro" id="IPR020574">
    <property type="entry name" value="Ribosomal_uS9_CS"/>
</dbReference>
<dbReference type="InterPro" id="IPR023035">
    <property type="entry name" value="Ribosomal_uS9_bac/plastid"/>
</dbReference>
<keyword evidence="2 5" id="KW-0689">Ribosomal protein</keyword>
<comment type="similarity">
    <text evidence="1 5 6">Belongs to the universal ribosomal protein uS9 family.</text>
</comment>
<evidence type="ECO:0000256" key="3">
    <source>
        <dbReference type="ARBA" id="ARBA00023274"/>
    </source>
</evidence>
<dbReference type="AlphaFoldDB" id="B8FIZ2"/>
<evidence type="ECO:0000256" key="7">
    <source>
        <dbReference type="SAM" id="MobiDB-lite"/>
    </source>
</evidence>
<evidence type="ECO:0000256" key="5">
    <source>
        <dbReference type="HAMAP-Rule" id="MF_00532"/>
    </source>
</evidence>
<dbReference type="EMBL" id="CP001322">
    <property type="protein sequence ID" value="ACL04383.1"/>
    <property type="molecule type" value="Genomic_DNA"/>
</dbReference>
<dbReference type="FunFam" id="3.30.230.10:FF:000001">
    <property type="entry name" value="30S ribosomal protein S9"/>
    <property type="match status" value="1"/>
</dbReference>
<evidence type="ECO:0000256" key="2">
    <source>
        <dbReference type="ARBA" id="ARBA00022980"/>
    </source>
</evidence>
<organism evidence="8 9">
    <name type="scientific">Desulfatibacillum aliphaticivorans</name>
    <dbReference type="NCBI Taxonomy" id="218208"/>
    <lineage>
        <taxon>Bacteria</taxon>
        <taxon>Pseudomonadati</taxon>
        <taxon>Thermodesulfobacteriota</taxon>
        <taxon>Desulfobacteria</taxon>
        <taxon>Desulfobacterales</taxon>
        <taxon>Desulfatibacillaceae</taxon>
        <taxon>Desulfatibacillum</taxon>
    </lineage>
</organism>
<reference evidence="8 9" key="1">
    <citation type="journal article" date="2012" name="Environ. Microbiol.">
        <title>The genome sequence of Desulfatibacillum alkenivorans AK-01: a blueprint for anaerobic alkane oxidation.</title>
        <authorList>
            <person name="Callaghan A.V."/>
            <person name="Morris B.E."/>
            <person name="Pereira I.A."/>
            <person name="McInerney M.J."/>
            <person name="Austin R.N."/>
            <person name="Groves J.T."/>
            <person name="Kukor J.J."/>
            <person name="Suflita J.M."/>
            <person name="Young L.Y."/>
            <person name="Zylstra G.J."/>
            <person name="Wawrik B."/>
        </authorList>
    </citation>
    <scope>NUCLEOTIDE SEQUENCE [LARGE SCALE GENOMIC DNA]</scope>
    <source>
        <strain evidence="8 9">AK-01</strain>
    </source>
</reference>
<dbReference type="eggNOG" id="COG0103">
    <property type="taxonomic scope" value="Bacteria"/>
</dbReference>
<evidence type="ECO:0000256" key="1">
    <source>
        <dbReference type="ARBA" id="ARBA00005251"/>
    </source>
</evidence>
<dbReference type="InterPro" id="IPR020568">
    <property type="entry name" value="Ribosomal_Su5_D2-typ_SF"/>
</dbReference>
<dbReference type="GO" id="GO:0022627">
    <property type="term" value="C:cytosolic small ribosomal subunit"/>
    <property type="evidence" value="ECO:0007669"/>
    <property type="project" value="TreeGrafter"/>
</dbReference>
<dbReference type="Pfam" id="PF00380">
    <property type="entry name" value="Ribosomal_S9"/>
    <property type="match status" value="1"/>
</dbReference>
<dbReference type="InterPro" id="IPR014721">
    <property type="entry name" value="Ribsml_uS5_D2-typ_fold_subgr"/>
</dbReference>
<sequence length="131" mass="14628">MNEENIFYATGKRKSAIARAWLRPGSGNITVNNQPIDKYFTVESAIKRTLQALTLTNLQDSVDVNVTVKGGGFTGQAGAIRHGITKALLEYQPDLRGVLKKAGYITRDPRVKERKKYGQKGARARFQFSKR</sequence>
<dbReference type="PANTHER" id="PTHR21569">
    <property type="entry name" value="RIBOSOMAL PROTEIN S9"/>
    <property type="match status" value="1"/>
</dbReference>
<evidence type="ECO:0000256" key="4">
    <source>
        <dbReference type="ARBA" id="ARBA00035259"/>
    </source>
</evidence>
<name>B8FIZ2_DESAL</name>
<gene>
    <name evidence="5" type="primary">rpsI</name>
    <name evidence="8" type="ordered locus">Dalk_2691</name>
</gene>
<dbReference type="PANTHER" id="PTHR21569:SF1">
    <property type="entry name" value="SMALL RIBOSOMAL SUBUNIT PROTEIN US9M"/>
    <property type="match status" value="1"/>
</dbReference>
<dbReference type="PROSITE" id="PS00360">
    <property type="entry name" value="RIBOSOMAL_S9"/>
    <property type="match status" value="1"/>
</dbReference>
<dbReference type="GO" id="GO:0003735">
    <property type="term" value="F:structural constituent of ribosome"/>
    <property type="evidence" value="ECO:0007669"/>
    <property type="project" value="InterPro"/>
</dbReference>
<evidence type="ECO:0000313" key="8">
    <source>
        <dbReference type="EMBL" id="ACL04383.1"/>
    </source>
</evidence>
<dbReference type="GO" id="GO:0006412">
    <property type="term" value="P:translation"/>
    <property type="evidence" value="ECO:0007669"/>
    <property type="project" value="UniProtKB-UniRule"/>
</dbReference>
<dbReference type="RefSeq" id="WP_015947453.1">
    <property type="nucleotide sequence ID" value="NC_011768.1"/>
</dbReference>
<dbReference type="InterPro" id="IPR000754">
    <property type="entry name" value="Ribosomal_uS9"/>
</dbReference>
<dbReference type="SUPFAM" id="SSF54211">
    <property type="entry name" value="Ribosomal protein S5 domain 2-like"/>
    <property type="match status" value="1"/>
</dbReference>
<accession>B8FIZ2</accession>
<proteinExistence type="inferred from homology"/>
<keyword evidence="3 5" id="KW-0687">Ribonucleoprotein</keyword>
<dbReference type="GO" id="GO:0003723">
    <property type="term" value="F:RNA binding"/>
    <property type="evidence" value="ECO:0007669"/>
    <property type="project" value="TreeGrafter"/>
</dbReference>
<evidence type="ECO:0000313" key="9">
    <source>
        <dbReference type="Proteomes" id="UP000000739"/>
    </source>
</evidence>
<protein>
    <recommendedName>
        <fullName evidence="4 5">Small ribosomal subunit protein uS9</fullName>
    </recommendedName>
</protein>
<dbReference type="Gene3D" id="3.30.230.10">
    <property type="match status" value="1"/>
</dbReference>
<dbReference type="NCBIfam" id="NF001099">
    <property type="entry name" value="PRK00132.1"/>
    <property type="match status" value="1"/>
</dbReference>
<dbReference type="Proteomes" id="UP000000739">
    <property type="component" value="Chromosome"/>
</dbReference>
<dbReference type="HOGENOM" id="CLU_046483_2_1_7"/>
<keyword evidence="9" id="KW-1185">Reference proteome</keyword>